<dbReference type="PROSITE" id="PS50006">
    <property type="entry name" value="FHA_DOMAIN"/>
    <property type="match status" value="1"/>
</dbReference>
<gene>
    <name evidence="3" type="ORF">EV186_10949</name>
</gene>
<dbReference type="SUPFAM" id="SSF49879">
    <property type="entry name" value="SMAD/FHA domain"/>
    <property type="match status" value="1"/>
</dbReference>
<name>A0A4R6RX33_LABRH</name>
<evidence type="ECO:0000259" key="2">
    <source>
        <dbReference type="PROSITE" id="PS50006"/>
    </source>
</evidence>
<evidence type="ECO:0000256" key="1">
    <source>
        <dbReference type="ARBA" id="ARBA00022553"/>
    </source>
</evidence>
<dbReference type="CDD" id="cd00060">
    <property type="entry name" value="FHA"/>
    <property type="match status" value="1"/>
</dbReference>
<dbReference type="EMBL" id="SNXZ01000009">
    <property type="protein sequence ID" value="TDP91057.1"/>
    <property type="molecule type" value="Genomic_DNA"/>
</dbReference>
<keyword evidence="1" id="KW-0597">Phosphoprotein</keyword>
<reference evidence="3 4" key="1">
    <citation type="submission" date="2019-03" db="EMBL/GenBank/DDBJ databases">
        <title>Genomic Encyclopedia of Type Strains, Phase IV (KMG-IV): sequencing the most valuable type-strain genomes for metagenomic binning, comparative biology and taxonomic classification.</title>
        <authorList>
            <person name="Goeker M."/>
        </authorList>
    </citation>
    <scope>NUCLEOTIDE SEQUENCE [LARGE SCALE GENOMIC DNA]</scope>
    <source>
        <strain evidence="3 4">DSM 45361</strain>
    </source>
</reference>
<organism evidence="3 4">
    <name type="scientific">Labedaea rhizosphaerae</name>
    <dbReference type="NCBI Taxonomy" id="598644"/>
    <lineage>
        <taxon>Bacteria</taxon>
        <taxon>Bacillati</taxon>
        <taxon>Actinomycetota</taxon>
        <taxon>Actinomycetes</taxon>
        <taxon>Pseudonocardiales</taxon>
        <taxon>Pseudonocardiaceae</taxon>
        <taxon>Labedaea</taxon>
    </lineage>
</organism>
<dbReference type="Gene3D" id="2.60.200.20">
    <property type="match status" value="1"/>
</dbReference>
<accession>A0A4R6RX33</accession>
<evidence type="ECO:0000313" key="3">
    <source>
        <dbReference type="EMBL" id="TDP91057.1"/>
    </source>
</evidence>
<sequence length="263" mass="29102">MREPEGGKRLPSEHHSLAYGVPSTSSGTLYALSTVGGVTMSPKAGRTIVFGRNKPDVHVCLGEDDPKISRRHGTLIFHDAHWWLSTTGRLPVRMPESRLLFPNEEPVPLGEGYTPLFVRGSRGREHLLEIYVTGASGTRPSSRHEDVTQPPRIWKLTPDERLVLVVLGQRYLLHEARAQPLAWRQAADQLAELRPDAGWTVKKVEHLVAAVRNRLSRNGVAGLTREEVGEPVGNALNDNLLKELLLSTSLVPPDLRLLDEPSA</sequence>
<keyword evidence="4" id="KW-1185">Reference proteome</keyword>
<dbReference type="InterPro" id="IPR008984">
    <property type="entry name" value="SMAD_FHA_dom_sf"/>
</dbReference>
<protein>
    <recommendedName>
        <fullName evidence="2">FHA domain-containing protein</fullName>
    </recommendedName>
</protein>
<evidence type="ECO:0000313" key="4">
    <source>
        <dbReference type="Proteomes" id="UP000295444"/>
    </source>
</evidence>
<dbReference type="Proteomes" id="UP000295444">
    <property type="component" value="Unassembled WGS sequence"/>
</dbReference>
<proteinExistence type="predicted"/>
<dbReference type="AlphaFoldDB" id="A0A4R6RX33"/>
<feature type="domain" description="FHA" evidence="2">
    <location>
        <begin position="48"/>
        <end position="99"/>
    </location>
</feature>
<dbReference type="RefSeq" id="WP_166659480.1">
    <property type="nucleotide sequence ID" value="NZ_SNXZ01000009.1"/>
</dbReference>
<dbReference type="InterPro" id="IPR000253">
    <property type="entry name" value="FHA_dom"/>
</dbReference>
<comment type="caution">
    <text evidence="3">The sequence shown here is derived from an EMBL/GenBank/DDBJ whole genome shotgun (WGS) entry which is preliminary data.</text>
</comment>